<dbReference type="PANTHER" id="PTHR35201">
    <property type="entry name" value="TERPENE SYNTHASE"/>
    <property type="match status" value="1"/>
</dbReference>
<evidence type="ECO:0000256" key="4">
    <source>
        <dbReference type="ARBA" id="ARBA00022842"/>
    </source>
</evidence>
<comment type="caution">
    <text evidence="7">The sequence shown here is derived from an EMBL/GenBank/DDBJ whole genome shotgun (WGS) entry which is preliminary data.</text>
</comment>
<reference evidence="7" key="1">
    <citation type="submission" date="2023-03" db="EMBL/GenBank/DDBJ databases">
        <title>Massive genome expansion in bonnet fungi (Mycena s.s.) driven by repeated elements and novel gene families across ecological guilds.</title>
        <authorList>
            <consortium name="Lawrence Berkeley National Laboratory"/>
            <person name="Harder C.B."/>
            <person name="Miyauchi S."/>
            <person name="Viragh M."/>
            <person name="Kuo A."/>
            <person name="Thoen E."/>
            <person name="Andreopoulos B."/>
            <person name="Lu D."/>
            <person name="Skrede I."/>
            <person name="Drula E."/>
            <person name="Henrissat B."/>
            <person name="Morin E."/>
            <person name="Kohler A."/>
            <person name="Barry K."/>
            <person name="LaButti K."/>
            <person name="Morin E."/>
            <person name="Salamov A."/>
            <person name="Lipzen A."/>
            <person name="Mereny Z."/>
            <person name="Hegedus B."/>
            <person name="Baldrian P."/>
            <person name="Stursova M."/>
            <person name="Weitz H."/>
            <person name="Taylor A."/>
            <person name="Grigoriev I.V."/>
            <person name="Nagy L.G."/>
            <person name="Martin F."/>
            <person name="Kauserud H."/>
        </authorList>
    </citation>
    <scope>NUCLEOTIDE SEQUENCE</scope>
    <source>
        <strain evidence="7">CBHHK002</strain>
    </source>
</reference>
<gene>
    <name evidence="7" type="ORF">DFH08DRAFT_781389</name>
</gene>
<dbReference type="PANTHER" id="PTHR35201:SF4">
    <property type="entry name" value="BETA-PINACENE SYNTHASE-RELATED"/>
    <property type="match status" value="1"/>
</dbReference>
<keyword evidence="5 6" id="KW-0456">Lyase</keyword>
<dbReference type="EMBL" id="JARIHO010000022">
    <property type="protein sequence ID" value="KAJ7343905.1"/>
    <property type="molecule type" value="Genomic_DNA"/>
</dbReference>
<dbReference type="EC" id="4.2.3.-" evidence="6"/>
<protein>
    <recommendedName>
        <fullName evidence="6">Terpene synthase</fullName>
        <ecNumber evidence="6">4.2.3.-</ecNumber>
    </recommendedName>
</protein>
<dbReference type="Proteomes" id="UP001218218">
    <property type="component" value="Unassembled WGS sequence"/>
</dbReference>
<dbReference type="GO" id="GO:0010333">
    <property type="term" value="F:terpene synthase activity"/>
    <property type="evidence" value="ECO:0007669"/>
    <property type="project" value="InterPro"/>
</dbReference>
<comment type="similarity">
    <text evidence="2 6">Belongs to the terpene synthase family.</text>
</comment>
<proteinExistence type="inferred from homology"/>
<evidence type="ECO:0000313" key="8">
    <source>
        <dbReference type="Proteomes" id="UP001218218"/>
    </source>
</evidence>
<evidence type="ECO:0000313" key="7">
    <source>
        <dbReference type="EMBL" id="KAJ7343905.1"/>
    </source>
</evidence>
<dbReference type="SFLD" id="SFLDG01020">
    <property type="entry name" value="Terpene_Cyclase_Like_2"/>
    <property type="match status" value="1"/>
</dbReference>
<comment type="cofactor">
    <cofactor evidence="1 6">
        <name>Mg(2+)</name>
        <dbReference type="ChEBI" id="CHEBI:18420"/>
    </cofactor>
</comment>
<evidence type="ECO:0000256" key="5">
    <source>
        <dbReference type="ARBA" id="ARBA00023239"/>
    </source>
</evidence>
<dbReference type="AlphaFoldDB" id="A0AAD6ZY49"/>
<dbReference type="GO" id="GO:0008299">
    <property type="term" value="P:isoprenoid biosynthetic process"/>
    <property type="evidence" value="ECO:0007669"/>
    <property type="project" value="UniProtKB-ARBA"/>
</dbReference>
<evidence type="ECO:0000256" key="6">
    <source>
        <dbReference type="RuleBase" id="RU366034"/>
    </source>
</evidence>
<accession>A0AAD6ZY49</accession>
<dbReference type="Pfam" id="PF19086">
    <property type="entry name" value="Terpene_syn_C_2"/>
    <property type="match status" value="1"/>
</dbReference>
<evidence type="ECO:0000256" key="3">
    <source>
        <dbReference type="ARBA" id="ARBA00022723"/>
    </source>
</evidence>
<keyword evidence="4 6" id="KW-0460">Magnesium</keyword>
<keyword evidence="8" id="KW-1185">Reference proteome</keyword>
<name>A0AAD6ZY49_9AGAR</name>
<organism evidence="7 8">
    <name type="scientific">Mycena albidolilacea</name>
    <dbReference type="NCBI Taxonomy" id="1033008"/>
    <lineage>
        <taxon>Eukaryota</taxon>
        <taxon>Fungi</taxon>
        <taxon>Dikarya</taxon>
        <taxon>Basidiomycota</taxon>
        <taxon>Agaricomycotina</taxon>
        <taxon>Agaricomycetes</taxon>
        <taxon>Agaricomycetidae</taxon>
        <taxon>Agaricales</taxon>
        <taxon>Marasmiineae</taxon>
        <taxon>Mycenaceae</taxon>
        <taxon>Mycena</taxon>
    </lineage>
</organism>
<sequence>MPLQDLRTGLFRLPALQHAVSSFELKISPYYHEAERQAHAWFDSYEVYTGLKRENYLSHRYPDFAARVYPEAHTQAHLETCMALMLWYDDLSDESGLKHNVEGLELAANISIQALRDPDGPAPTLRFARMLQDFFRKMRATGSAGCCRRLVQGFEDFARGSLRQTALRIEGKTASIEEFVRIRRDSVAVKLMFAFMEYAMDLQIPDEVFNDESIASAVEAAGDVVGWNNDICSFNNEQSHEDNQNIVYCTLVEKNCTLQEAMDFVAGMMQDRIKDYLALREARPSFHLLDVRKYFKGLEYCISGSLHWYYHSKRAHCPFLQCARPLILFIRI</sequence>
<evidence type="ECO:0000256" key="1">
    <source>
        <dbReference type="ARBA" id="ARBA00001946"/>
    </source>
</evidence>
<dbReference type="SUPFAM" id="SSF48576">
    <property type="entry name" value="Terpenoid synthases"/>
    <property type="match status" value="1"/>
</dbReference>
<dbReference type="InterPro" id="IPR008949">
    <property type="entry name" value="Isoprenoid_synthase_dom_sf"/>
</dbReference>
<evidence type="ECO:0000256" key="2">
    <source>
        <dbReference type="ARBA" id="ARBA00006333"/>
    </source>
</evidence>
<keyword evidence="3 6" id="KW-0479">Metal-binding</keyword>
<dbReference type="GO" id="GO:0046872">
    <property type="term" value="F:metal ion binding"/>
    <property type="evidence" value="ECO:0007669"/>
    <property type="project" value="UniProtKB-KW"/>
</dbReference>
<dbReference type="SFLD" id="SFLDS00005">
    <property type="entry name" value="Isoprenoid_Synthase_Type_I"/>
    <property type="match status" value="1"/>
</dbReference>
<dbReference type="InterPro" id="IPR034686">
    <property type="entry name" value="Terpene_cyclase-like_2"/>
</dbReference>
<dbReference type="Gene3D" id="1.10.600.10">
    <property type="entry name" value="Farnesyl Diphosphate Synthase"/>
    <property type="match status" value="1"/>
</dbReference>